<accession>A0A9W6LN78</accession>
<dbReference type="Pfam" id="PF00072">
    <property type="entry name" value="Response_reg"/>
    <property type="match status" value="1"/>
</dbReference>
<dbReference type="AlphaFoldDB" id="A0A9W6LN78"/>
<gene>
    <name evidence="3" type="ORF">PM10SUCC1_25600</name>
</gene>
<dbReference type="SUPFAM" id="SSF52172">
    <property type="entry name" value="CheY-like"/>
    <property type="match status" value="1"/>
</dbReference>
<dbReference type="Pfam" id="PF08664">
    <property type="entry name" value="YcbB"/>
    <property type="match status" value="1"/>
</dbReference>
<keyword evidence="4" id="KW-1185">Reference proteome</keyword>
<evidence type="ECO:0000313" key="3">
    <source>
        <dbReference type="EMBL" id="GLI57046.1"/>
    </source>
</evidence>
<comment type="caution">
    <text evidence="3">The sequence shown here is derived from an EMBL/GenBank/DDBJ whole genome shotgun (WGS) entry which is preliminary data.</text>
</comment>
<dbReference type="InterPro" id="IPR052048">
    <property type="entry name" value="ST_Response_Regulator"/>
</dbReference>
<sequence>MKKFYLIDDDDSIRMMLANIIEEENIGIVVGEAEDGLEGVKKWSFYNPDIIIVDYLMPNLDGSRTMEKIVAQGFKGKFIMLSHVDDPKMKGKAYESGAMFYLSKPINYIEVQKVLENACKTIDLENSLSLIQNTLTGLTSLAKEAHNPRENSMLRVNEQLEKIMTDLGVVGEAGKKELKEVVINILNLRGKKYTLKNIYTEVSTNINARSVEQRIRRLIQKALQHIAERGVDDYYDPIFTEYNNTLFDITEVRKEMDLKSKNSSKGGKVSVKKFIEGLVSILELHL</sequence>
<dbReference type="PROSITE" id="PS50110">
    <property type="entry name" value="RESPONSE_REGULATORY"/>
    <property type="match status" value="1"/>
</dbReference>
<dbReference type="PANTHER" id="PTHR43228:SF8">
    <property type="entry name" value="TRANSCRIPTIONAL REGULATORY PROTEIN GLNL"/>
    <property type="match status" value="1"/>
</dbReference>
<dbReference type="InterPro" id="IPR011006">
    <property type="entry name" value="CheY-like_superfamily"/>
</dbReference>
<dbReference type="RefSeq" id="WP_281836489.1">
    <property type="nucleotide sequence ID" value="NZ_BSDY01000012.1"/>
</dbReference>
<dbReference type="EMBL" id="BSDY01000012">
    <property type="protein sequence ID" value="GLI57046.1"/>
    <property type="molecule type" value="Genomic_DNA"/>
</dbReference>
<organism evidence="3 4">
    <name type="scientific">Propionigenium maris DSM 9537</name>
    <dbReference type="NCBI Taxonomy" id="1123000"/>
    <lineage>
        <taxon>Bacteria</taxon>
        <taxon>Fusobacteriati</taxon>
        <taxon>Fusobacteriota</taxon>
        <taxon>Fusobacteriia</taxon>
        <taxon>Fusobacteriales</taxon>
        <taxon>Fusobacteriaceae</taxon>
        <taxon>Propionigenium</taxon>
    </lineage>
</organism>
<dbReference type="Proteomes" id="UP001144471">
    <property type="component" value="Unassembled WGS sequence"/>
</dbReference>
<dbReference type="PANTHER" id="PTHR43228">
    <property type="entry name" value="TWO-COMPONENT RESPONSE REGULATOR"/>
    <property type="match status" value="1"/>
</dbReference>
<evidence type="ECO:0000313" key="4">
    <source>
        <dbReference type="Proteomes" id="UP001144471"/>
    </source>
</evidence>
<protein>
    <submittedName>
        <fullName evidence="3">Transcriptional regulator</fullName>
    </submittedName>
</protein>
<dbReference type="InterPro" id="IPR001789">
    <property type="entry name" value="Sig_transdc_resp-reg_receiver"/>
</dbReference>
<proteinExistence type="predicted"/>
<evidence type="ECO:0000256" key="1">
    <source>
        <dbReference type="PROSITE-ProRule" id="PRU00169"/>
    </source>
</evidence>
<dbReference type="InterPro" id="IPR013972">
    <property type="entry name" value="YcbB"/>
</dbReference>
<evidence type="ECO:0000259" key="2">
    <source>
        <dbReference type="PROSITE" id="PS50110"/>
    </source>
</evidence>
<keyword evidence="1" id="KW-0597">Phosphoprotein</keyword>
<dbReference type="GO" id="GO:0000160">
    <property type="term" value="P:phosphorelay signal transduction system"/>
    <property type="evidence" value="ECO:0007669"/>
    <property type="project" value="InterPro"/>
</dbReference>
<reference evidence="3" key="1">
    <citation type="submission" date="2022-12" db="EMBL/GenBank/DDBJ databases">
        <title>Reference genome sequencing for broad-spectrum identification of bacterial and archaeal isolates by mass spectrometry.</title>
        <authorList>
            <person name="Sekiguchi Y."/>
            <person name="Tourlousse D.M."/>
        </authorList>
    </citation>
    <scope>NUCLEOTIDE SEQUENCE</scope>
    <source>
        <strain evidence="3">10succ1</strain>
    </source>
</reference>
<name>A0A9W6LN78_9FUSO</name>
<dbReference type="SMART" id="SM00448">
    <property type="entry name" value="REC"/>
    <property type="match status" value="1"/>
</dbReference>
<feature type="domain" description="Response regulatory" evidence="2">
    <location>
        <begin position="3"/>
        <end position="119"/>
    </location>
</feature>
<feature type="modified residue" description="4-aspartylphosphate" evidence="1">
    <location>
        <position position="54"/>
    </location>
</feature>
<dbReference type="Gene3D" id="3.40.50.2300">
    <property type="match status" value="1"/>
</dbReference>